<feature type="transmembrane region" description="Helical" evidence="1">
    <location>
        <begin position="76"/>
        <end position="104"/>
    </location>
</feature>
<dbReference type="InterPro" id="IPR052549">
    <property type="entry name" value="SpmB"/>
</dbReference>
<organism evidence="3 4">
    <name type="scientific">Gloeothece citriformis (strain PCC 7424)</name>
    <name type="common">Cyanothece sp. (strain PCC 7424)</name>
    <dbReference type="NCBI Taxonomy" id="65393"/>
    <lineage>
        <taxon>Bacteria</taxon>
        <taxon>Bacillati</taxon>
        <taxon>Cyanobacteriota</taxon>
        <taxon>Cyanophyceae</taxon>
        <taxon>Oscillatoriophycideae</taxon>
        <taxon>Chroococcales</taxon>
        <taxon>Aphanothecaceae</taxon>
        <taxon>Gloeothece</taxon>
        <taxon>Gloeothece citriformis</taxon>
    </lineage>
</organism>
<dbReference type="HOGENOM" id="CLU_127717_0_0_3"/>
<evidence type="ECO:0000256" key="1">
    <source>
        <dbReference type="SAM" id="Phobius"/>
    </source>
</evidence>
<keyword evidence="4" id="KW-1185">Reference proteome</keyword>
<dbReference type="InterPro" id="IPR011642">
    <property type="entry name" value="Gate_dom"/>
</dbReference>
<feature type="transmembrane region" description="Helical" evidence="1">
    <location>
        <begin position="12"/>
        <end position="30"/>
    </location>
</feature>
<dbReference type="Pfam" id="PF07670">
    <property type="entry name" value="Gate"/>
    <property type="match status" value="1"/>
</dbReference>
<feature type="transmembrane region" description="Helical" evidence="1">
    <location>
        <begin position="159"/>
        <end position="181"/>
    </location>
</feature>
<dbReference type="RefSeq" id="WP_012598109.1">
    <property type="nucleotide sequence ID" value="NC_011729.1"/>
</dbReference>
<feature type="domain" description="Nucleoside transporter/FeoB GTPase Gate" evidence="2">
    <location>
        <begin position="52"/>
        <end position="153"/>
    </location>
</feature>
<keyword evidence="1" id="KW-1133">Transmembrane helix</keyword>
<dbReference type="PANTHER" id="PTHR35793:SF2">
    <property type="entry name" value="INNER MEMBRANE PROTEIN YJIG"/>
    <property type="match status" value="1"/>
</dbReference>
<feature type="transmembrane region" description="Helical" evidence="1">
    <location>
        <begin position="124"/>
        <end position="147"/>
    </location>
</feature>
<dbReference type="eggNOG" id="COG0700">
    <property type="taxonomic scope" value="Bacteria"/>
</dbReference>
<dbReference type="GO" id="GO:0005886">
    <property type="term" value="C:plasma membrane"/>
    <property type="evidence" value="ECO:0007669"/>
    <property type="project" value="TreeGrafter"/>
</dbReference>
<dbReference type="OrthoDB" id="9782481at2"/>
<evidence type="ECO:0000259" key="2">
    <source>
        <dbReference type="Pfam" id="PF07670"/>
    </source>
</evidence>
<dbReference type="KEGG" id="cyc:PCC7424_0706"/>
<feature type="transmembrane region" description="Helical" evidence="1">
    <location>
        <begin position="50"/>
        <end position="69"/>
    </location>
</feature>
<evidence type="ECO:0000313" key="3">
    <source>
        <dbReference type="EMBL" id="ACK69162.1"/>
    </source>
</evidence>
<gene>
    <name evidence="3" type="ordered locus">PCC7424_0706</name>
</gene>
<reference evidence="4" key="1">
    <citation type="journal article" date="2011" name="MBio">
        <title>Novel metabolic attributes of the genus Cyanothece, comprising a group of unicellular nitrogen-fixing Cyanobacteria.</title>
        <authorList>
            <person name="Bandyopadhyay A."/>
            <person name="Elvitigala T."/>
            <person name="Welsh E."/>
            <person name="Stockel J."/>
            <person name="Liberton M."/>
            <person name="Min H."/>
            <person name="Sherman L.A."/>
            <person name="Pakrasi H.B."/>
        </authorList>
    </citation>
    <scope>NUCLEOTIDE SEQUENCE [LARGE SCALE GENOMIC DNA]</scope>
    <source>
        <strain evidence="4">PCC 7424</strain>
    </source>
</reference>
<keyword evidence="1" id="KW-0812">Transmembrane</keyword>
<protein>
    <submittedName>
        <fullName evidence="3">Nucleoside recognition domain protein</fullName>
    </submittedName>
</protein>
<dbReference type="Proteomes" id="UP000002384">
    <property type="component" value="Chromosome"/>
</dbReference>
<sequence>MIESIINGFNEVAKYIIPLLIASIPFYGLIIKKVKVYEVFVEGAKEGFEISIRIIPYLVAILVAIGMFRASGALDILLLILAPILNLIGFPPENFLLAIMRPLSGSGSFGLLTDIVNQFGADSLFAKIAATMFGSTETTFYVLAVYFGSVGIKKIRYALFAGLIADVVGILSSVYICRLIFS</sequence>
<dbReference type="PANTHER" id="PTHR35793">
    <property type="entry name" value="INNER MEMBRANE PROTEIN YJIG"/>
    <property type="match status" value="1"/>
</dbReference>
<accession>B7KFW9</accession>
<dbReference type="AlphaFoldDB" id="B7KFW9"/>
<dbReference type="EMBL" id="CP001291">
    <property type="protein sequence ID" value="ACK69162.1"/>
    <property type="molecule type" value="Genomic_DNA"/>
</dbReference>
<keyword evidence="1" id="KW-0472">Membrane</keyword>
<name>B7KFW9_GLOC7</name>
<proteinExistence type="predicted"/>
<evidence type="ECO:0000313" key="4">
    <source>
        <dbReference type="Proteomes" id="UP000002384"/>
    </source>
</evidence>